<dbReference type="Pfam" id="PF08551">
    <property type="entry name" value="DUF1751"/>
    <property type="match status" value="1"/>
</dbReference>
<dbReference type="FunFam" id="1.20.1540.10:FF:000004">
    <property type="entry name" value="Transmembrane protein 115"/>
    <property type="match status" value="1"/>
</dbReference>
<keyword evidence="3 5" id="KW-1133">Transmembrane helix</keyword>
<keyword evidence="2 5" id="KW-0812">Transmembrane</keyword>
<evidence type="ECO:0000256" key="1">
    <source>
        <dbReference type="ARBA" id="ARBA00004141"/>
    </source>
</evidence>
<dbReference type="SUPFAM" id="SSF144091">
    <property type="entry name" value="Rhomboid-like"/>
    <property type="match status" value="1"/>
</dbReference>
<name>A0A5E4QLP9_9NEOP</name>
<proteinExistence type="predicted"/>
<gene>
    <name evidence="6" type="ORF">LSINAPIS_LOCUS9200</name>
</gene>
<dbReference type="PANTHER" id="PTHR13377">
    <property type="entry name" value="PLACENTAL PROTEIN 6"/>
    <property type="match status" value="1"/>
</dbReference>
<dbReference type="GO" id="GO:0005794">
    <property type="term" value="C:Golgi apparatus"/>
    <property type="evidence" value="ECO:0007669"/>
    <property type="project" value="TreeGrafter"/>
</dbReference>
<comment type="subcellular location">
    <subcellularLocation>
        <location evidence="1">Membrane</location>
        <topology evidence="1">Multi-pass membrane protein</topology>
    </subcellularLocation>
</comment>
<keyword evidence="7" id="KW-1185">Reference proteome</keyword>
<feature type="transmembrane region" description="Helical" evidence="5">
    <location>
        <begin position="108"/>
        <end position="130"/>
    </location>
</feature>
<protein>
    <recommendedName>
        <fullName evidence="8">Peptidase S54 rhomboid domain-containing protein</fullName>
    </recommendedName>
</protein>
<dbReference type="InterPro" id="IPR035952">
    <property type="entry name" value="Rhomboid-like_sf"/>
</dbReference>
<dbReference type="GO" id="GO:0006890">
    <property type="term" value="P:retrograde vesicle-mediated transport, Golgi to endoplasmic reticulum"/>
    <property type="evidence" value="ECO:0007669"/>
    <property type="project" value="InterPro"/>
</dbReference>
<dbReference type="AlphaFoldDB" id="A0A5E4QLP9"/>
<dbReference type="EMBL" id="FZQP02003346">
    <property type="protein sequence ID" value="VVC98050.1"/>
    <property type="molecule type" value="Genomic_DNA"/>
</dbReference>
<reference evidence="6 7" key="1">
    <citation type="submission" date="2017-07" db="EMBL/GenBank/DDBJ databases">
        <authorList>
            <person name="Talla V."/>
            <person name="Backstrom N."/>
        </authorList>
    </citation>
    <scope>NUCLEOTIDE SEQUENCE [LARGE SCALE GENOMIC DNA]</scope>
</reference>
<keyword evidence="4 5" id="KW-0472">Membrane</keyword>
<evidence type="ECO:0000256" key="5">
    <source>
        <dbReference type="SAM" id="Phobius"/>
    </source>
</evidence>
<accession>A0A5E4QLP9</accession>
<dbReference type="PANTHER" id="PTHR13377:SF3">
    <property type="entry name" value="TRANSMEMBRANE PROTEIN 115"/>
    <property type="match status" value="1"/>
</dbReference>
<feature type="transmembrane region" description="Helical" evidence="5">
    <location>
        <begin position="77"/>
        <end position="96"/>
    </location>
</feature>
<dbReference type="SMART" id="SM01160">
    <property type="entry name" value="DUF1751"/>
    <property type="match status" value="1"/>
</dbReference>
<evidence type="ECO:0000313" key="7">
    <source>
        <dbReference type="Proteomes" id="UP000324832"/>
    </source>
</evidence>
<evidence type="ECO:0000256" key="4">
    <source>
        <dbReference type="ARBA" id="ARBA00023136"/>
    </source>
</evidence>
<feature type="transmembrane region" description="Helical" evidence="5">
    <location>
        <begin position="21"/>
        <end position="42"/>
    </location>
</feature>
<dbReference type="Gene3D" id="1.20.1540.10">
    <property type="entry name" value="Rhomboid-like"/>
    <property type="match status" value="1"/>
</dbReference>
<organism evidence="6 7">
    <name type="scientific">Leptidea sinapis</name>
    <dbReference type="NCBI Taxonomy" id="189913"/>
    <lineage>
        <taxon>Eukaryota</taxon>
        <taxon>Metazoa</taxon>
        <taxon>Ecdysozoa</taxon>
        <taxon>Arthropoda</taxon>
        <taxon>Hexapoda</taxon>
        <taxon>Insecta</taxon>
        <taxon>Pterygota</taxon>
        <taxon>Neoptera</taxon>
        <taxon>Endopterygota</taxon>
        <taxon>Lepidoptera</taxon>
        <taxon>Glossata</taxon>
        <taxon>Ditrysia</taxon>
        <taxon>Papilionoidea</taxon>
        <taxon>Pieridae</taxon>
        <taxon>Dismorphiinae</taxon>
        <taxon>Leptidea</taxon>
    </lineage>
</organism>
<evidence type="ECO:0000256" key="2">
    <source>
        <dbReference type="ARBA" id="ARBA00022692"/>
    </source>
</evidence>
<evidence type="ECO:0000313" key="6">
    <source>
        <dbReference type="EMBL" id="VVC98050.1"/>
    </source>
</evidence>
<sequence>MAALRVFSRNIPYLRQQFSALLGNTSPSVKFICVVVVIGYVLSFSRDVVNVLSVTPGYLLPPSFQLWSTFTFWFLEIHLWEVIIDIITVGLCGKLIEPLWGQIEMMKFFVLTNIGVAFLTTFYYLMIFSWTQETSYLFDIHVHGLAGYLAAVCVAVKQILPDHLLIKTPLGKLTNRSLPLLLLLVAILFWAVGALEGTYPCMWGSGTLLSWIYLRFWQKHSNGSRGDMAENFSFDNFFPTVLQPLVRGVISPIHRCCIRFGLCSQSPRRVHLALSPRGVTISMPGVEPQDMERRRQIALKALSERLSKTSEITRQKNLSTKVNMDTVRKTQSHVIPQFPSEPEIIQAPTEATLIDISSENPPTTKTS</sequence>
<dbReference type="InterPro" id="IPR013861">
    <property type="entry name" value="TMEM115/Pdh1/Rbl19"/>
</dbReference>
<dbReference type="Proteomes" id="UP000324832">
    <property type="component" value="Unassembled WGS sequence"/>
</dbReference>
<dbReference type="GO" id="GO:0016020">
    <property type="term" value="C:membrane"/>
    <property type="evidence" value="ECO:0007669"/>
    <property type="project" value="UniProtKB-SubCell"/>
</dbReference>
<feature type="transmembrane region" description="Helical" evidence="5">
    <location>
        <begin position="177"/>
        <end position="195"/>
    </location>
</feature>
<evidence type="ECO:0000256" key="3">
    <source>
        <dbReference type="ARBA" id="ARBA00022989"/>
    </source>
</evidence>
<evidence type="ECO:0008006" key="8">
    <source>
        <dbReference type="Google" id="ProtNLM"/>
    </source>
</evidence>
<feature type="transmembrane region" description="Helical" evidence="5">
    <location>
        <begin position="136"/>
        <end position="156"/>
    </location>
</feature>